<dbReference type="EMBL" id="JARAKF010000001">
    <property type="protein sequence ID" value="MDU8999909.1"/>
    <property type="molecule type" value="Genomic_DNA"/>
</dbReference>
<dbReference type="Proteomes" id="UP001257627">
    <property type="component" value="Unassembled WGS sequence"/>
</dbReference>
<feature type="compositionally biased region" description="Basic and acidic residues" evidence="1">
    <location>
        <begin position="57"/>
        <end position="66"/>
    </location>
</feature>
<gene>
    <name evidence="2" type="ORF">PU648_47785</name>
</gene>
<evidence type="ECO:0000313" key="3">
    <source>
        <dbReference type="Proteomes" id="UP001257627"/>
    </source>
</evidence>
<reference evidence="2 3" key="1">
    <citation type="submission" date="2023-02" db="EMBL/GenBank/DDBJ databases">
        <authorList>
            <person name="Maleckis M."/>
        </authorList>
    </citation>
    <scope>NUCLEOTIDE SEQUENCE [LARGE SCALE GENOMIC DNA]</scope>
    <source>
        <strain evidence="2 3">P8-A2</strain>
    </source>
</reference>
<sequence>MAEPAWARKLTDEDRRGLTALFWSNINPYGTFRLDMDKRLDLGPAAAVPRPRTPADAADRSSTETR</sequence>
<comment type="caution">
    <text evidence="2">The sequence shown here is derived from an EMBL/GenBank/DDBJ whole genome shotgun (WGS) entry which is preliminary data.</text>
</comment>
<evidence type="ECO:0008006" key="4">
    <source>
        <dbReference type="Google" id="ProtNLM"/>
    </source>
</evidence>
<feature type="compositionally biased region" description="Low complexity" evidence="1">
    <location>
        <begin position="44"/>
        <end position="56"/>
    </location>
</feature>
<feature type="region of interest" description="Disordered" evidence="1">
    <location>
        <begin position="44"/>
        <end position="66"/>
    </location>
</feature>
<organism evidence="2 3">
    <name type="scientific">Streptomyces mirabilis</name>
    <dbReference type="NCBI Taxonomy" id="68239"/>
    <lineage>
        <taxon>Bacteria</taxon>
        <taxon>Bacillati</taxon>
        <taxon>Actinomycetota</taxon>
        <taxon>Actinomycetes</taxon>
        <taxon>Kitasatosporales</taxon>
        <taxon>Streptomycetaceae</taxon>
        <taxon>Streptomyces</taxon>
    </lineage>
</organism>
<protein>
    <recommendedName>
        <fullName evidence="4">Tn3 transposase DDE domain-containing protein</fullName>
    </recommendedName>
</protein>
<keyword evidence="3" id="KW-1185">Reference proteome</keyword>
<evidence type="ECO:0000256" key="1">
    <source>
        <dbReference type="SAM" id="MobiDB-lite"/>
    </source>
</evidence>
<accession>A0ABU3V2B6</accession>
<proteinExistence type="predicted"/>
<name>A0ABU3V2B6_9ACTN</name>
<evidence type="ECO:0000313" key="2">
    <source>
        <dbReference type="EMBL" id="MDU8999909.1"/>
    </source>
</evidence>